<protein>
    <recommendedName>
        <fullName evidence="5">Disease resistance N-terminal domain-containing protein</fullName>
    </recommendedName>
</protein>
<evidence type="ECO:0000256" key="3">
    <source>
        <dbReference type="ARBA" id="ARBA00022821"/>
    </source>
</evidence>
<keyword evidence="1" id="KW-0677">Repeat</keyword>
<dbReference type="EMBL" id="SDMP01000012">
    <property type="protein sequence ID" value="RYR24018.1"/>
    <property type="molecule type" value="Genomic_DNA"/>
</dbReference>
<keyword evidence="4" id="KW-0175">Coiled coil</keyword>
<evidence type="ECO:0000313" key="6">
    <source>
        <dbReference type="EMBL" id="RYR24018.1"/>
    </source>
</evidence>
<proteinExistence type="predicted"/>
<feature type="coiled-coil region" evidence="4">
    <location>
        <begin position="254"/>
        <end position="281"/>
    </location>
</feature>
<feature type="domain" description="Disease resistance N-terminal" evidence="5">
    <location>
        <begin position="36"/>
        <end position="80"/>
    </location>
</feature>
<reference evidence="6 7" key="1">
    <citation type="submission" date="2019-01" db="EMBL/GenBank/DDBJ databases">
        <title>Sequencing of cultivated peanut Arachis hypogaea provides insights into genome evolution and oil improvement.</title>
        <authorList>
            <person name="Chen X."/>
        </authorList>
    </citation>
    <scope>NUCLEOTIDE SEQUENCE [LARGE SCALE GENOMIC DNA]</scope>
    <source>
        <strain evidence="7">cv. Fuhuasheng</strain>
        <tissue evidence="6">Leaves</tissue>
    </source>
</reference>
<evidence type="ECO:0000256" key="1">
    <source>
        <dbReference type="ARBA" id="ARBA00022737"/>
    </source>
</evidence>
<name>A0A445ACC2_ARAHY</name>
<gene>
    <name evidence="6" type="ORF">Ahy_B02g057514</name>
</gene>
<keyword evidence="7" id="KW-1185">Reference proteome</keyword>
<keyword evidence="2" id="KW-0547">Nucleotide-binding</keyword>
<dbReference type="GO" id="GO:0006952">
    <property type="term" value="P:defense response"/>
    <property type="evidence" value="ECO:0007669"/>
    <property type="project" value="UniProtKB-KW"/>
</dbReference>
<dbReference type="Gene3D" id="1.20.5.4130">
    <property type="match status" value="1"/>
</dbReference>
<keyword evidence="3" id="KW-0611">Plant defense</keyword>
<dbReference type="Pfam" id="PF18052">
    <property type="entry name" value="Rx_N"/>
    <property type="match status" value="1"/>
</dbReference>
<accession>A0A445ACC2</accession>
<organism evidence="6 7">
    <name type="scientific">Arachis hypogaea</name>
    <name type="common">Peanut</name>
    <dbReference type="NCBI Taxonomy" id="3818"/>
    <lineage>
        <taxon>Eukaryota</taxon>
        <taxon>Viridiplantae</taxon>
        <taxon>Streptophyta</taxon>
        <taxon>Embryophyta</taxon>
        <taxon>Tracheophyta</taxon>
        <taxon>Spermatophyta</taxon>
        <taxon>Magnoliopsida</taxon>
        <taxon>eudicotyledons</taxon>
        <taxon>Gunneridae</taxon>
        <taxon>Pentapetalae</taxon>
        <taxon>rosids</taxon>
        <taxon>fabids</taxon>
        <taxon>Fabales</taxon>
        <taxon>Fabaceae</taxon>
        <taxon>Papilionoideae</taxon>
        <taxon>50 kb inversion clade</taxon>
        <taxon>dalbergioids sensu lato</taxon>
        <taxon>Dalbergieae</taxon>
        <taxon>Pterocarpus clade</taxon>
        <taxon>Arachis</taxon>
    </lineage>
</organism>
<sequence>MGNNRDTVIMAGAKVLENAESHHEPRASEISLAVLDVIEDAEKKQVKHLQVKSWFQGIKDLCYELIDVSEEFELVQQAKRLRFVGLPLLQQRKVTRIIREFETLIKEVGKLKLSSSSELPVPEAELEPVDSDVKIIHEAGKTGVARYLQVIGARLMSIGRTSELDSILEGDNAAALKKLKASAQEKDEKILKLRNELKAAKEKIKEVDSDVKIIHEAGKTGVARYLQVIGARLMSIGRTSELDSILEGDNAAALKKLKASAQEKDEKILKLRNELKAAKEKIKEGLFVCY</sequence>
<comment type="caution">
    <text evidence="6">The sequence shown here is derived from an EMBL/GenBank/DDBJ whole genome shotgun (WGS) entry which is preliminary data.</text>
</comment>
<evidence type="ECO:0000313" key="7">
    <source>
        <dbReference type="Proteomes" id="UP000289738"/>
    </source>
</evidence>
<dbReference type="AlphaFoldDB" id="A0A445ACC2"/>
<evidence type="ECO:0000256" key="4">
    <source>
        <dbReference type="SAM" id="Coils"/>
    </source>
</evidence>
<evidence type="ECO:0000259" key="5">
    <source>
        <dbReference type="Pfam" id="PF18052"/>
    </source>
</evidence>
<dbReference type="GO" id="GO:0000166">
    <property type="term" value="F:nucleotide binding"/>
    <property type="evidence" value="ECO:0007669"/>
    <property type="project" value="UniProtKB-KW"/>
</dbReference>
<feature type="coiled-coil region" evidence="4">
    <location>
        <begin position="176"/>
        <end position="210"/>
    </location>
</feature>
<dbReference type="Proteomes" id="UP000289738">
    <property type="component" value="Chromosome B02"/>
</dbReference>
<evidence type="ECO:0000256" key="2">
    <source>
        <dbReference type="ARBA" id="ARBA00022741"/>
    </source>
</evidence>
<dbReference type="InterPro" id="IPR041118">
    <property type="entry name" value="Rx_N"/>
</dbReference>